<evidence type="ECO:0000313" key="3">
    <source>
        <dbReference type="Proteomes" id="UP000245207"/>
    </source>
</evidence>
<dbReference type="STRING" id="35608.A0A2U1NPH8"/>
<proteinExistence type="predicted"/>
<gene>
    <name evidence="2" type="ORF">CTI12_AA243310</name>
</gene>
<sequence>MDVSAVFSVPLLLFGFDVLRVFWRGDSGFPAKVLRIILIAAVKWVEQELWQREEKRLIGILPVRDAAETLSVASMLTEVVAATATSLGHRKDEEMMETNLKVASATTLIAAQCVEVVVAMGT</sequence>
<protein>
    <submittedName>
        <fullName evidence="2">AAA+ ATPase domain-containing protein</fullName>
    </submittedName>
</protein>
<dbReference type="Pfam" id="PF05703">
    <property type="entry name" value="Auxin_canalis"/>
    <property type="match status" value="1"/>
</dbReference>
<feature type="domain" description="VAN3-binding protein-like auxin canalisation" evidence="1">
    <location>
        <begin position="71"/>
        <end position="121"/>
    </location>
</feature>
<dbReference type="InterPro" id="IPR008546">
    <property type="entry name" value="VAN3-bd-like_auxin_canal"/>
</dbReference>
<dbReference type="EMBL" id="PKPP01002421">
    <property type="protein sequence ID" value="PWA75378.1"/>
    <property type="molecule type" value="Genomic_DNA"/>
</dbReference>
<name>A0A2U1NPH8_ARTAN</name>
<keyword evidence="3" id="KW-1185">Reference proteome</keyword>
<reference evidence="2 3" key="1">
    <citation type="journal article" date="2018" name="Mol. Plant">
        <title>The genome of Artemisia annua provides insight into the evolution of Asteraceae family and artemisinin biosynthesis.</title>
        <authorList>
            <person name="Shen Q."/>
            <person name="Zhang L."/>
            <person name="Liao Z."/>
            <person name="Wang S."/>
            <person name="Yan T."/>
            <person name="Shi P."/>
            <person name="Liu M."/>
            <person name="Fu X."/>
            <person name="Pan Q."/>
            <person name="Wang Y."/>
            <person name="Lv Z."/>
            <person name="Lu X."/>
            <person name="Zhang F."/>
            <person name="Jiang W."/>
            <person name="Ma Y."/>
            <person name="Chen M."/>
            <person name="Hao X."/>
            <person name="Li L."/>
            <person name="Tang Y."/>
            <person name="Lv G."/>
            <person name="Zhou Y."/>
            <person name="Sun X."/>
            <person name="Brodelius P.E."/>
            <person name="Rose J.K.C."/>
            <person name="Tang K."/>
        </authorList>
    </citation>
    <scope>NUCLEOTIDE SEQUENCE [LARGE SCALE GENOMIC DNA]</scope>
    <source>
        <strain evidence="3">cv. Huhao1</strain>
        <tissue evidence="2">Leaf</tissue>
    </source>
</reference>
<organism evidence="2 3">
    <name type="scientific">Artemisia annua</name>
    <name type="common">Sweet wormwood</name>
    <dbReference type="NCBI Taxonomy" id="35608"/>
    <lineage>
        <taxon>Eukaryota</taxon>
        <taxon>Viridiplantae</taxon>
        <taxon>Streptophyta</taxon>
        <taxon>Embryophyta</taxon>
        <taxon>Tracheophyta</taxon>
        <taxon>Spermatophyta</taxon>
        <taxon>Magnoliopsida</taxon>
        <taxon>eudicotyledons</taxon>
        <taxon>Gunneridae</taxon>
        <taxon>Pentapetalae</taxon>
        <taxon>asterids</taxon>
        <taxon>campanulids</taxon>
        <taxon>Asterales</taxon>
        <taxon>Asteraceae</taxon>
        <taxon>Asteroideae</taxon>
        <taxon>Anthemideae</taxon>
        <taxon>Artemisiinae</taxon>
        <taxon>Artemisia</taxon>
    </lineage>
</organism>
<dbReference type="OrthoDB" id="1718217at2759"/>
<comment type="caution">
    <text evidence="2">The sequence shown here is derived from an EMBL/GenBank/DDBJ whole genome shotgun (WGS) entry which is preliminary data.</text>
</comment>
<evidence type="ECO:0000313" key="2">
    <source>
        <dbReference type="EMBL" id="PWA75378.1"/>
    </source>
</evidence>
<dbReference type="AlphaFoldDB" id="A0A2U1NPH8"/>
<accession>A0A2U1NPH8</accession>
<dbReference type="Proteomes" id="UP000245207">
    <property type="component" value="Unassembled WGS sequence"/>
</dbReference>
<evidence type="ECO:0000259" key="1">
    <source>
        <dbReference type="Pfam" id="PF05703"/>
    </source>
</evidence>